<feature type="transmembrane region" description="Helical" evidence="1">
    <location>
        <begin position="500"/>
        <end position="518"/>
    </location>
</feature>
<feature type="transmembrane region" description="Helical" evidence="1">
    <location>
        <begin position="95"/>
        <end position="116"/>
    </location>
</feature>
<organism evidence="3 4">
    <name type="scientific">Lusitaniella coriacea LEGE 07157</name>
    <dbReference type="NCBI Taxonomy" id="945747"/>
    <lineage>
        <taxon>Bacteria</taxon>
        <taxon>Bacillati</taxon>
        <taxon>Cyanobacteriota</taxon>
        <taxon>Cyanophyceae</taxon>
        <taxon>Spirulinales</taxon>
        <taxon>Lusitaniellaceae</taxon>
        <taxon>Lusitaniella</taxon>
    </lineage>
</organism>
<feature type="transmembrane region" description="Helical" evidence="1">
    <location>
        <begin position="435"/>
        <end position="451"/>
    </location>
</feature>
<feature type="transmembrane region" description="Helical" evidence="1">
    <location>
        <begin position="300"/>
        <end position="320"/>
    </location>
</feature>
<sequence>MFACCFIGTAVLNLLRADCFERTGDRALLAIWLGVVLVAISLLAASLLVPLSPGVGLLVIFILCAIPAGICRPQHALPLKGIILEFKKLSQSLSWQWVGIFFCCAFGTAAFTTQLVTAYDTGLYHFQVIQWLSQFGTVPGLALLFYTFGYPSSWLAFAAPLNFGILEARTSAIPGGLILLLLTLQLVLSCYRIFQNCQQFADWFIAIAGCICLPVIIWLRLPISPSPDVPVVGLGIVIAWSIIIIANHRDATSPNKLFDASLIPIILGAGALTMKLSALVLLFIAFVFYIFKRSFSLKRFCVGSGLSLLLISPMLVFGMITSGCPLYPASIGCFEFLPWSIGAETAKEATQRIQECARWTCPPLAPENANNWNWLGHWVNNQKQATFLIIASLISTIAILRSKPSIKIEGYFYILVLGLLGILFMMYGSPAIRLGIGYLYLIPTLILAVYCHENSRFKAFSVIVVSGATNLWLGISPTGFLALAATLSMFAFFWMNGRKIPNVLFLSLLLILSFSITLRPELVAAGNSLNWVLPPAIKNLNQAGFHSRQVNNIKYISPKTGEHLDAYLKEDRCWAEALPCTPYLTHEDIQLRVLEKGIEGGFIRKRTSD</sequence>
<feature type="domain" description="DUF8201" evidence="2">
    <location>
        <begin position="2"/>
        <end position="440"/>
    </location>
</feature>
<feature type="transmembrane region" description="Helical" evidence="1">
    <location>
        <begin position="384"/>
        <end position="400"/>
    </location>
</feature>
<feature type="transmembrane region" description="Helical" evidence="1">
    <location>
        <begin position="412"/>
        <end position="429"/>
    </location>
</feature>
<dbReference type="InterPro" id="IPR058514">
    <property type="entry name" value="DUF8201"/>
</dbReference>
<dbReference type="NCBIfam" id="NF047510">
    <property type="entry name" value="LIC_10190_fam"/>
    <property type="match status" value="1"/>
</dbReference>
<accession>A0A8J7DZU9</accession>
<feature type="transmembrane region" description="Helical" evidence="1">
    <location>
        <begin position="200"/>
        <end position="219"/>
    </location>
</feature>
<feature type="transmembrane region" description="Helical" evidence="1">
    <location>
        <begin position="175"/>
        <end position="194"/>
    </location>
</feature>
<evidence type="ECO:0000256" key="1">
    <source>
        <dbReference type="SAM" id="Phobius"/>
    </source>
</evidence>
<feature type="transmembrane region" description="Helical" evidence="1">
    <location>
        <begin position="152"/>
        <end position="168"/>
    </location>
</feature>
<dbReference type="Proteomes" id="UP000654482">
    <property type="component" value="Unassembled WGS sequence"/>
</dbReference>
<feature type="transmembrane region" description="Helical" evidence="1">
    <location>
        <begin position="55"/>
        <end position="75"/>
    </location>
</feature>
<evidence type="ECO:0000259" key="2">
    <source>
        <dbReference type="Pfam" id="PF26626"/>
    </source>
</evidence>
<comment type="caution">
    <text evidence="3">The sequence shown here is derived from an EMBL/GenBank/DDBJ whole genome shotgun (WGS) entry which is preliminary data.</text>
</comment>
<reference evidence="3" key="1">
    <citation type="submission" date="2020-10" db="EMBL/GenBank/DDBJ databases">
        <authorList>
            <person name="Castelo-Branco R."/>
            <person name="Eusebio N."/>
            <person name="Adriana R."/>
            <person name="Vieira A."/>
            <person name="Brugerolle De Fraissinette N."/>
            <person name="Rezende De Castro R."/>
            <person name="Schneider M.P."/>
            <person name="Vasconcelos V."/>
            <person name="Leao P.N."/>
        </authorList>
    </citation>
    <scope>NUCLEOTIDE SEQUENCE</scope>
    <source>
        <strain evidence="3">LEGE 07157</strain>
    </source>
</reference>
<feature type="transmembrane region" description="Helical" evidence="1">
    <location>
        <begin position="261"/>
        <end position="288"/>
    </location>
</feature>
<keyword evidence="1" id="KW-1133">Transmembrane helix</keyword>
<feature type="transmembrane region" description="Helical" evidence="1">
    <location>
        <begin position="471"/>
        <end position="494"/>
    </location>
</feature>
<dbReference type="AlphaFoldDB" id="A0A8J7DZU9"/>
<evidence type="ECO:0000313" key="3">
    <source>
        <dbReference type="EMBL" id="MBE9118272.1"/>
    </source>
</evidence>
<proteinExistence type="predicted"/>
<dbReference type="EMBL" id="JADEWZ010000042">
    <property type="protein sequence ID" value="MBE9118272.1"/>
    <property type="molecule type" value="Genomic_DNA"/>
</dbReference>
<feature type="transmembrane region" description="Helical" evidence="1">
    <location>
        <begin position="27"/>
        <end position="48"/>
    </location>
</feature>
<dbReference type="InterPro" id="IPR058065">
    <property type="entry name" value="LIC_10190-like"/>
</dbReference>
<feature type="transmembrane region" description="Helical" evidence="1">
    <location>
        <begin position="231"/>
        <end position="249"/>
    </location>
</feature>
<evidence type="ECO:0000313" key="4">
    <source>
        <dbReference type="Proteomes" id="UP000654482"/>
    </source>
</evidence>
<keyword evidence="1" id="KW-0812">Transmembrane</keyword>
<name>A0A8J7DZU9_9CYAN</name>
<gene>
    <name evidence="3" type="ORF">IQ249_20480</name>
</gene>
<keyword evidence="1" id="KW-0472">Membrane</keyword>
<keyword evidence="4" id="KW-1185">Reference proteome</keyword>
<protein>
    <recommendedName>
        <fullName evidence="2">DUF8201 domain-containing protein</fullName>
    </recommendedName>
</protein>
<dbReference type="Pfam" id="PF26626">
    <property type="entry name" value="DUF8201"/>
    <property type="match status" value="1"/>
</dbReference>